<keyword evidence="2" id="KW-1185">Reference proteome</keyword>
<comment type="caution">
    <text evidence="1">The sequence shown here is derived from an EMBL/GenBank/DDBJ whole genome shotgun (WGS) entry which is preliminary data.</text>
</comment>
<proteinExistence type="predicted"/>
<sequence length="86" mass="9684">MDDKQIVTVDGTKYVVTEPATGEIYESTVMGVSEAIRTLNGKGYKLNGDPNKLYEIEWMLDGDLDSDDFSKWVKDWQTADAAFELN</sequence>
<organism evidence="1 2">
    <name type="scientific">Secundilactobacillus silagincola</name>
    <dbReference type="NCBI Taxonomy" id="1714681"/>
    <lineage>
        <taxon>Bacteria</taxon>
        <taxon>Bacillati</taxon>
        <taxon>Bacillota</taxon>
        <taxon>Bacilli</taxon>
        <taxon>Lactobacillales</taxon>
        <taxon>Lactobacillaceae</taxon>
        <taxon>Secundilactobacillus</taxon>
    </lineage>
</organism>
<dbReference type="Proteomes" id="UP000223370">
    <property type="component" value="Unassembled WGS sequence"/>
</dbReference>
<evidence type="ECO:0000313" key="1">
    <source>
        <dbReference type="EMBL" id="GAX07822.1"/>
    </source>
</evidence>
<evidence type="ECO:0000313" key="2">
    <source>
        <dbReference type="Proteomes" id="UP000223370"/>
    </source>
</evidence>
<dbReference type="AlphaFoldDB" id="A0A1Z5J1Z6"/>
<gene>
    <name evidence="1" type="ORF">IWT5_00973</name>
</gene>
<dbReference type="OrthoDB" id="2298132at2"/>
<accession>A0A1Z5J1Z6</accession>
<protein>
    <submittedName>
        <fullName evidence="1">Uncharacterized protein</fullName>
    </submittedName>
</protein>
<dbReference type="EMBL" id="BCMJ01000003">
    <property type="protein sequence ID" value="GAX07822.1"/>
    <property type="molecule type" value="Genomic_DNA"/>
</dbReference>
<dbReference type="RefSeq" id="WP_098824182.1">
    <property type="nucleotide sequence ID" value="NZ_BCMJ01000003.1"/>
</dbReference>
<reference evidence="1 2" key="1">
    <citation type="submission" date="2015-11" db="EMBL/GenBank/DDBJ databases">
        <title>Draft genome sequences of new species of the genus Lactobacillus isolated from orchardgrass silage.</title>
        <authorList>
            <person name="Tohno M."/>
            <person name="Tanizawa Y."/>
            <person name="Arita M."/>
        </authorList>
    </citation>
    <scope>NUCLEOTIDE SEQUENCE [LARGE SCALE GENOMIC DNA]</scope>
    <source>
        <strain evidence="1 2">IWT5</strain>
    </source>
</reference>
<name>A0A1Z5J1Z6_9LACO</name>